<protein>
    <recommendedName>
        <fullName evidence="1">HTH cro/C1-type domain-containing protein</fullName>
    </recommendedName>
</protein>
<reference evidence="2 3" key="1">
    <citation type="submission" date="2015-10" db="EMBL/GenBank/DDBJ databases">
        <title>Draft genome sequence of Streptomyces cellostaticus DSM 40189, type strain for the species Streptomyces cellostaticus.</title>
        <authorList>
            <person name="Ruckert C."/>
            <person name="Winkler A."/>
            <person name="Kalinowski J."/>
            <person name="Kampfer P."/>
            <person name="Glaeser S."/>
        </authorList>
    </citation>
    <scope>NUCLEOTIDE SEQUENCE [LARGE SCALE GENOMIC DNA]</scope>
    <source>
        <strain evidence="2 3">DSM 40189</strain>
    </source>
</reference>
<dbReference type="InterPro" id="IPR010982">
    <property type="entry name" value="Lambda_DNA-bd_dom_sf"/>
</dbReference>
<dbReference type="AlphaFoldDB" id="A0A117PXL9"/>
<evidence type="ECO:0000313" key="3">
    <source>
        <dbReference type="Proteomes" id="UP000054241"/>
    </source>
</evidence>
<dbReference type="Gene3D" id="1.10.260.40">
    <property type="entry name" value="lambda repressor-like DNA-binding domains"/>
    <property type="match status" value="1"/>
</dbReference>
<comment type="caution">
    <text evidence="2">The sequence shown here is derived from an EMBL/GenBank/DDBJ whole genome shotgun (WGS) entry which is preliminary data.</text>
</comment>
<dbReference type="PROSITE" id="PS50943">
    <property type="entry name" value="HTH_CROC1"/>
    <property type="match status" value="1"/>
</dbReference>
<name>A0A117PXL9_9ACTN</name>
<dbReference type="Pfam" id="PF01381">
    <property type="entry name" value="HTH_3"/>
    <property type="match status" value="1"/>
</dbReference>
<evidence type="ECO:0000259" key="1">
    <source>
        <dbReference type="PROSITE" id="PS50943"/>
    </source>
</evidence>
<proteinExistence type="predicted"/>
<dbReference type="CDD" id="cd00093">
    <property type="entry name" value="HTH_XRE"/>
    <property type="match status" value="1"/>
</dbReference>
<dbReference type="InterPro" id="IPR001387">
    <property type="entry name" value="Cro/C1-type_HTH"/>
</dbReference>
<evidence type="ECO:0000313" key="2">
    <source>
        <dbReference type="EMBL" id="KUM97611.1"/>
    </source>
</evidence>
<dbReference type="EMBL" id="LMWL01000009">
    <property type="protein sequence ID" value="KUM97611.1"/>
    <property type="molecule type" value="Genomic_DNA"/>
</dbReference>
<sequence>MAHDDAYARLAETLKALAFAAGQPERLTEVEAVDVAALSQHTGIEQQVVSTLLNGGRAPETSVPARVRQRLDFLRAHYLRKDGKPYSQQELAAIAGVTRQTLSEWYKRGLPGLEAAERLRQFFNLTPGFFTTDEPTALNLALAPVLRELERRSDPLGPLRTQAMYRLARRAPSMPDGALEGLLYWAERITRPHDEASGTV</sequence>
<dbReference type="SUPFAM" id="SSF47413">
    <property type="entry name" value="lambda repressor-like DNA-binding domains"/>
    <property type="match status" value="1"/>
</dbReference>
<feature type="domain" description="HTH cro/C1-type" evidence="1">
    <location>
        <begin position="86"/>
        <end position="130"/>
    </location>
</feature>
<organism evidence="2 3">
    <name type="scientific">Streptomyces cellostaticus</name>
    <dbReference type="NCBI Taxonomy" id="67285"/>
    <lineage>
        <taxon>Bacteria</taxon>
        <taxon>Bacillati</taxon>
        <taxon>Actinomycetota</taxon>
        <taxon>Actinomycetes</taxon>
        <taxon>Kitasatosporales</taxon>
        <taxon>Streptomycetaceae</taxon>
        <taxon>Streptomyces</taxon>
    </lineage>
</organism>
<keyword evidence="3" id="KW-1185">Reference proteome</keyword>
<gene>
    <name evidence="2" type="ORF">AQI88_06715</name>
</gene>
<dbReference type="STRING" id="67285.AQI88_06715"/>
<accession>A0A117PXL9</accession>
<dbReference type="SMART" id="SM00530">
    <property type="entry name" value="HTH_XRE"/>
    <property type="match status" value="1"/>
</dbReference>
<dbReference type="RefSeq" id="WP_066993322.1">
    <property type="nucleotide sequence ID" value="NZ_BNDU01000006.1"/>
</dbReference>
<dbReference type="GO" id="GO:0003677">
    <property type="term" value="F:DNA binding"/>
    <property type="evidence" value="ECO:0007669"/>
    <property type="project" value="InterPro"/>
</dbReference>
<dbReference type="Proteomes" id="UP000054241">
    <property type="component" value="Unassembled WGS sequence"/>
</dbReference>